<name>A0A814F4E3_9BILA</name>
<proteinExistence type="predicted"/>
<protein>
    <submittedName>
        <fullName evidence="1">Uncharacterized protein</fullName>
    </submittedName>
</protein>
<evidence type="ECO:0000313" key="2">
    <source>
        <dbReference type="Proteomes" id="UP000663879"/>
    </source>
</evidence>
<dbReference type="AlphaFoldDB" id="A0A814F4E3"/>
<dbReference type="SUPFAM" id="SSF81631">
    <property type="entry name" value="PAP/OAS1 substrate-binding domain"/>
    <property type="match status" value="1"/>
</dbReference>
<dbReference type="EMBL" id="CAJNOC010003326">
    <property type="protein sequence ID" value="CAF0977803.1"/>
    <property type="molecule type" value="Genomic_DNA"/>
</dbReference>
<keyword evidence="2" id="KW-1185">Reference proteome</keyword>
<dbReference type="Proteomes" id="UP000663879">
    <property type="component" value="Unassembled WGS sequence"/>
</dbReference>
<dbReference type="Gene3D" id="1.10.1410.10">
    <property type="match status" value="1"/>
</dbReference>
<comment type="caution">
    <text evidence="1">The sequence shown here is derived from an EMBL/GenBank/DDBJ whole genome shotgun (WGS) entry which is preliminary data.</text>
</comment>
<evidence type="ECO:0000313" key="1">
    <source>
        <dbReference type="EMBL" id="CAF0977803.1"/>
    </source>
</evidence>
<sequence>MVPELRGLSYVDRLSKIDLTNLQMRRQRGWKQYTLAIEDPIEYTSNLTARVSQKRWCYILRSFTKALNLFGQENNQIRSNELGLNKRYFFAPTSLVDGEPPRTAVRACYFCTGDHKIKNCPLLPSRQKSKKKMNQYQLPIYPNPTPLYQPMNSNYRILLQPGMGAVYSQPFMVYTPSYCFNGTSFYYQMYQQNGLNGQKLC</sequence>
<gene>
    <name evidence="1" type="ORF">OXX778_LOCUS15260</name>
</gene>
<organism evidence="1 2">
    <name type="scientific">Brachionus calyciflorus</name>
    <dbReference type="NCBI Taxonomy" id="104777"/>
    <lineage>
        <taxon>Eukaryota</taxon>
        <taxon>Metazoa</taxon>
        <taxon>Spiralia</taxon>
        <taxon>Gnathifera</taxon>
        <taxon>Rotifera</taxon>
        <taxon>Eurotatoria</taxon>
        <taxon>Monogononta</taxon>
        <taxon>Pseudotrocha</taxon>
        <taxon>Ploima</taxon>
        <taxon>Brachionidae</taxon>
        <taxon>Brachionus</taxon>
    </lineage>
</organism>
<reference evidence="1" key="1">
    <citation type="submission" date="2021-02" db="EMBL/GenBank/DDBJ databases">
        <authorList>
            <person name="Nowell W R."/>
        </authorList>
    </citation>
    <scope>NUCLEOTIDE SEQUENCE</scope>
    <source>
        <strain evidence="1">Ploen Becks lab</strain>
    </source>
</reference>
<accession>A0A814F4E3</accession>